<dbReference type="Pfam" id="PF02926">
    <property type="entry name" value="THUMP"/>
    <property type="match status" value="1"/>
</dbReference>
<reference evidence="21" key="1">
    <citation type="journal article" date="2021" name="PeerJ">
        <title>Extensive microbial diversity within the chicken gut microbiome revealed by metagenomics and culture.</title>
        <authorList>
            <person name="Gilroy R."/>
            <person name="Ravi A."/>
            <person name="Getino M."/>
            <person name="Pursley I."/>
            <person name="Horton D.L."/>
            <person name="Alikhan N.F."/>
            <person name="Baker D."/>
            <person name="Gharbi K."/>
            <person name="Hall N."/>
            <person name="Watson M."/>
            <person name="Adriaenssens E.M."/>
            <person name="Foster-Nyarko E."/>
            <person name="Jarju S."/>
            <person name="Secka A."/>
            <person name="Antonio M."/>
            <person name="Oren A."/>
            <person name="Chaudhuri R.R."/>
            <person name="La Ragione R."/>
            <person name="Hildebrand F."/>
            <person name="Pallen M.J."/>
        </authorList>
    </citation>
    <scope>NUCLEOTIDE SEQUENCE</scope>
    <source>
        <strain evidence="21">CHK169-2315</strain>
    </source>
</reference>
<dbReference type="Gene3D" id="3.30.2130.30">
    <property type="match status" value="1"/>
</dbReference>
<comment type="caution">
    <text evidence="21">The sequence shown here is derived from an EMBL/GenBank/DDBJ whole genome shotgun (WGS) entry which is preliminary data.</text>
</comment>
<evidence type="ECO:0000256" key="4">
    <source>
        <dbReference type="ARBA" id="ARBA00022555"/>
    </source>
</evidence>
<evidence type="ECO:0000256" key="17">
    <source>
        <dbReference type="ARBA" id="ARBA00077849"/>
    </source>
</evidence>
<evidence type="ECO:0000256" key="3">
    <source>
        <dbReference type="ARBA" id="ARBA00022490"/>
    </source>
</evidence>
<dbReference type="GO" id="GO:0052837">
    <property type="term" value="P:thiazole biosynthetic process"/>
    <property type="evidence" value="ECO:0007669"/>
    <property type="project" value="TreeGrafter"/>
</dbReference>
<keyword evidence="6 19" id="KW-0547">Nucleotide-binding</keyword>
<evidence type="ECO:0000256" key="1">
    <source>
        <dbReference type="ARBA" id="ARBA00004496"/>
    </source>
</evidence>
<dbReference type="Pfam" id="PF22025">
    <property type="entry name" value="ThiI_fer"/>
    <property type="match status" value="1"/>
</dbReference>
<name>A0A9D1TJX6_9BACI</name>
<dbReference type="Gene3D" id="3.40.50.620">
    <property type="entry name" value="HUPs"/>
    <property type="match status" value="1"/>
</dbReference>
<organism evidence="21 22">
    <name type="scientific">Candidatus Pseudogracilibacillus intestinigallinarum</name>
    <dbReference type="NCBI Taxonomy" id="2838742"/>
    <lineage>
        <taxon>Bacteria</taxon>
        <taxon>Bacillati</taxon>
        <taxon>Bacillota</taxon>
        <taxon>Bacilli</taxon>
        <taxon>Bacillales</taxon>
        <taxon>Bacillaceae</taxon>
        <taxon>Pseudogracilibacillus</taxon>
    </lineage>
</organism>
<keyword evidence="7 19" id="KW-0067">ATP-binding</keyword>
<evidence type="ECO:0000256" key="16">
    <source>
        <dbReference type="ARBA" id="ARBA00075337"/>
    </source>
</evidence>
<comment type="catalytic activity">
    <reaction evidence="11 19">
        <text>[ThiS sulfur-carrier protein]-C-terminal Gly-Gly-AMP + S-sulfanyl-L-cysteinyl-[cysteine desulfurase] + AH2 = [ThiS sulfur-carrier protein]-C-terminal-Gly-aminoethanethioate + L-cysteinyl-[cysteine desulfurase] + A + AMP + 2 H(+)</text>
        <dbReference type="Rhea" id="RHEA:43340"/>
        <dbReference type="Rhea" id="RHEA-COMP:12157"/>
        <dbReference type="Rhea" id="RHEA-COMP:12158"/>
        <dbReference type="Rhea" id="RHEA-COMP:12910"/>
        <dbReference type="Rhea" id="RHEA-COMP:19908"/>
        <dbReference type="ChEBI" id="CHEBI:13193"/>
        <dbReference type="ChEBI" id="CHEBI:15378"/>
        <dbReference type="ChEBI" id="CHEBI:17499"/>
        <dbReference type="ChEBI" id="CHEBI:29950"/>
        <dbReference type="ChEBI" id="CHEBI:61963"/>
        <dbReference type="ChEBI" id="CHEBI:90618"/>
        <dbReference type="ChEBI" id="CHEBI:232372"/>
        <dbReference type="ChEBI" id="CHEBI:456215"/>
    </reaction>
</comment>
<comment type="subcellular location">
    <subcellularLocation>
        <location evidence="1 19">Cytoplasm</location>
    </subcellularLocation>
</comment>
<keyword evidence="9 19" id="KW-0784">Thiamine biosynthesis</keyword>
<comment type="function">
    <text evidence="12 19">Catalyzes the ATP-dependent transfer of a sulfur to tRNA to produce 4-thiouridine in position 8 of tRNAs, which functions as a near-UV photosensor. Also catalyzes the transfer of sulfur to the sulfur carrier protein ThiS, forming ThiS-thiocarboxylate. This is a step in the synthesis of thiazole, in the thiamine biosynthesis pathway. The sulfur is donated as persulfide by IscS.</text>
</comment>
<feature type="binding site" evidence="19">
    <location>
        <begin position="182"/>
        <end position="183"/>
    </location>
    <ligand>
        <name>ATP</name>
        <dbReference type="ChEBI" id="CHEBI:30616"/>
    </ligand>
</feature>
<evidence type="ECO:0000256" key="10">
    <source>
        <dbReference type="ARBA" id="ARBA00050570"/>
    </source>
</evidence>
<dbReference type="GO" id="GO:0004810">
    <property type="term" value="F:CCA tRNA nucleotidyltransferase activity"/>
    <property type="evidence" value="ECO:0007669"/>
    <property type="project" value="InterPro"/>
</dbReference>
<sequence length="400" mass="44784">MEYDHILIRYGELALKGKNIKQFIVRLQQNIREALYEYEQVKVKRSLGRLFVELHGADPTPIMERLQKVFGIYSLSLAIKVNNEEEAIKEAALHALLSSKNAKTFKVAVRRANKNFPIRSQEMNQILGGHLLRHSEGYTVNVHEPDVEVRVEIREKATYITSTVVKGAGGLPVGSSGKSLLLLSGGIDSPVAGYLMMKRGLEIEAVHFHSPPFTSERAKQKVLDLAKILTEYGGSIKVHLVPFTELQQEIFKQIPERYGMTVMRRIMLQISEKICQNNHILAVTTGESLGQVASQTLASMNTINEVTNIPVLRPLVAMDKEEIITYSRKIGTYDLSILPYEDCCTIFVPKAPSTNPKREKVLQLEEGADFTSFIDKAMAGIEVVTVDAKAIEEDDFSDLL</sequence>
<evidence type="ECO:0000256" key="11">
    <source>
        <dbReference type="ARBA" id="ARBA00052330"/>
    </source>
</evidence>
<evidence type="ECO:0000313" key="21">
    <source>
        <dbReference type="EMBL" id="HIV73782.1"/>
    </source>
</evidence>
<dbReference type="InterPro" id="IPR050102">
    <property type="entry name" value="tRNA_sulfurtransferase_ThiI"/>
</dbReference>
<comment type="catalytic activity">
    <reaction evidence="10 19">
        <text>[ThiI sulfur-carrier protein]-S-sulfanyl-L-cysteine + a uridine in tRNA + 2 reduced [2Fe-2S]-[ferredoxin] + ATP + H(+) = [ThiI sulfur-carrier protein]-L-cysteine + a 4-thiouridine in tRNA + 2 oxidized [2Fe-2S]-[ferredoxin] + AMP + diphosphate</text>
        <dbReference type="Rhea" id="RHEA:24176"/>
        <dbReference type="Rhea" id="RHEA-COMP:10000"/>
        <dbReference type="Rhea" id="RHEA-COMP:10001"/>
        <dbReference type="Rhea" id="RHEA-COMP:13337"/>
        <dbReference type="Rhea" id="RHEA-COMP:13338"/>
        <dbReference type="Rhea" id="RHEA-COMP:13339"/>
        <dbReference type="Rhea" id="RHEA-COMP:13340"/>
        <dbReference type="ChEBI" id="CHEBI:15378"/>
        <dbReference type="ChEBI" id="CHEBI:29950"/>
        <dbReference type="ChEBI" id="CHEBI:30616"/>
        <dbReference type="ChEBI" id="CHEBI:33019"/>
        <dbReference type="ChEBI" id="CHEBI:33737"/>
        <dbReference type="ChEBI" id="CHEBI:33738"/>
        <dbReference type="ChEBI" id="CHEBI:61963"/>
        <dbReference type="ChEBI" id="CHEBI:65315"/>
        <dbReference type="ChEBI" id="CHEBI:136798"/>
        <dbReference type="ChEBI" id="CHEBI:456215"/>
        <dbReference type="EC" id="2.8.1.4"/>
    </reaction>
</comment>
<evidence type="ECO:0000256" key="13">
    <source>
        <dbReference type="ARBA" id="ARBA00061472"/>
    </source>
</evidence>
<dbReference type="GO" id="GO:0005524">
    <property type="term" value="F:ATP binding"/>
    <property type="evidence" value="ECO:0007669"/>
    <property type="project" value="UniProtKB-UniRule"/>
</dbReference>
<dbReference type="AlphaFoldDB" id="A0A9D1TJX6"/>
<reference evidence="21" key="2">
    <citation type="submission" date="2021-04" db="EMBL/GenBank/DDBJ databases">
        <authorList>
            <person name="Gilroy R."/>
        </authorList>
    </citation>
    <scope>NUCLEOTIDE SEQUENCE</scope>
    <source>
        <strain evidence="21">CHK169-2315</strain>
    </source>
</reference>
<evidence type="ECO:0000256" key="9">
    <source>
        <dbReference type="ARBA" id="ARBA00022977"/>
    </source>
</evidence>
<feature type="binding site" evidence="19">
    <location>
        <position position="286"/>
    </location>
    <ligand>
        <name>ATP</name>
        <dbReference type="ChEBI" id="CHEBI:30616"/>
    </ligand>
</feature>
<dbReference type="SUPFAM" id="SSF143437">
    <property type="entry name" value="THUMP domain-like"/>
    <property type="match status" value="1"/>
</dbReference>
<keyword evidence="8 19" id="KW-0694">RNA-binding</keyword>
<keyword evidence="3 19" id="KW-0963">Cytoplasm</keyword>
<dbReference type="EMBL" id="DXHX01000025">
    <property type="protein sequence ID" value="HIV73782.1"/>
    <property type="molecule type" value="Genomic_DNA"/>
</dbReference>
<comment type="similarity">
    <text evidence="13 19">Belongs to the ThiI family.</text>
</comment>
<evidence type="ECO:0000256" key="18">
    <source>
        <dbReference type="ARBA" id="ARBA00080570"/>
    </source>
</evidence>
<dbReference type="FunFam" id="3.40.50.620:FF:000053">
    <property type="entry name" value="Probable tRNA sulfurtransferase"/>
    <property type="match status" value="1"/>
</dbReference>
<dbReference type="Proteomes" id="UP000823937">
    <property type="component" value="Unassembled WGS sequence"/>
</dbReference>
<evidence type="ECO:0000256" key="5">
    <source>
        <dbReference type="ARBA" id="ARBA00022679"/>
    </source>
</evidence>
<dbReference type="InterPro" id="IPR003720">
    <property type="entry name" value="tRNA_STrfase"/>
</dbReference>
<dbReference type="Pfam" id="PF02568">
    <property type="entry name" value="ThiI"/>
    <property type="match status" value="1"/>
</dbReference>
<dbReference type="PANTHER" id="PTHR43209">
    <property type="entry name" value="TRNA SULFURTRANSFERASE"/>
    <property type="match status" value="1"/>
</dbReference>
<feature type="binding site" evidence="19">
    <location>
        <position position="264"/>
    </location>
    <ligand>
        <name>ATP</name>
        <dbReference type="ChEBI" id="CHEBI:30616"/>
    </ligand>
</feature>
<feature type="binding site" evidence="19">
    <location>
        <begin position="207"/>
        <end position="208"/>
    </location>
    <ligand>
        <name>ATP</name>
        <dbReference type="ChEBI" id="CHEBI:30616"/>
    </ligand>
</feature>
<gene>
    <name evidence="19 21" type="primary">thiI</name>
    <name evidence="21" type="ORF">H9895_01730</name>
</gene>
<dbReference type="CDD" id="cd11716">
    <property type="entry name" value="THUMP_ThiI"/>
    <property type="match status" value="1"/>
</dbReference>
<evidence type="ECO:0000313" key="22">
    <source>
        <dbReference type="Proteomes" id="UP000823937"/>
    </source>
</evidence>
<evidence type="ECO:0000256" key="7">
    <source>
        <dbReference type="ARBA" id="ARBA00022840"/>
    </source>
</evidence>
<feature type="domain" description="THUMP" evidence="20">
    <location>
        <begin position="60"/>
        <end position="164"/>
    </location>
</feature>
<feature type="binding site" evidence="19">
    <location>
        <position position="295"/>
    </location>
    <ligand>
        <name>ATP</name>
        <dbReference type="ChEBI" id="CHEBI:30616"/>
    </ligand>
</feature>
<dbReference type="GO" id="GO:0002937">
    <property type="term" value="P:tRNA 4-thiouridine biosynthesis"/>
    <property type="evidence" value="ECO:0007669"/>
    <property type="project" value="TreeGrafter"/>
</dbReference>
<dbReference type="SMART" id="SM00981">
    <property type="entry name" value="THUMP"/>
    <property type="match status" value="1"/>
</dbReference>
<dbReference type="SUPFAM" id="SSF52402">
    <property type="entry name" value="Adenine nucleotide alpha hydrolases-like"/>
    <property type="match status" value="1"/>
</dbReference>
<keyword evidence="4 19" id="KW-0820">tRNA-binding</keyword>
<dbReference type="InterPro" id="IPR054173">
    <property type="entry name" value="ThiI_fer"/>
</dbReference>
<evidence type="ECO:0000256" key="8">
    <source>
        <dbReference type="ARBA" id="ARBA00022884"/>
    </source>
</evidence>
<dbReference type="NCBIfam" id="TIGR00342">
    <property type="entry name" value="tRNA uracil 4-sulfurtransferase ThiI"/>
    <property type="match status" value="1"/>
</dbReference>
<dbReference type="HAMAP" id="MF_00021">
    <property type="entry name" value="ThiI"/>
    <property type="match status" value="1"/>
</dbReference>
<evidence type="ECO:0000256" key="2">
    <source>
        <dbReference type="ARBA" id="ARBA00004948"/>
    </source>
</evidence>
<dbReference type="CDD" id="cd01712">
    <property type="entry name" value="PPase_ThiI"/>
    <property type="match status" value="1"/>
</dbReference>
<dbReference type="EC" id="2.8.1.4" evidence="14 19"/>
<accession>A0A9D1TJX6</accession>
<dbReference type="PROSITE" id="PS51165">
    <property type="entry name" value="THUMP"/>
    <property type="match status" value="1"/>
</dbReference>
<evidence type="ECO:0000256" key="14">
    <source>
        <dbReference type="ARBA" id="ARBA00066827"/>
    </source>
</evidence>
<evidence type="ECO:0000256" key="15">
    <source>
        <dbReference type="ARBA" id="ARBA00071867"/>
    </source>
</evidence>
<dbReference type="InterPro" id="IPR049962">
    <property type="entry name" value="THUMP_ThiI"/>
</dbReference>
<comment type="pathway">
    <text evidence="2 19">Cofactor biosynthesis; thiamine diphosphate biosynthesis.</text>
</comment>
<dbReference type="InterPro" id="IPR014729">
    <property type="entry name" value="Rossmann-like_a/b/a_fold"/>
</dbReference>
<dbReference type="GO" id="GO:0000049">
    <property type="term" value="F:tRNA binding"/>
    <property type="evidence" value="ECO:0007669"/>
    <property type="project" value="UniProtKB-UniRule"/>
</dbReference>
<evidence type="ECO:0000256" key="12">
    <source>
        <dbReference type="ARBA" id="ARBA00058382"/>
    </source>
</evidence>
<dbReference type="GO" id="GO:0005829">
    <property type="term" value="C:cytosol"/>
    <property type="evidence" value="ECO:0007669"/>
    <property type="project" value="TreeGrafter"/>
</dbReference>
<evidence type="ECO:0000256" key="19">
    <source>
        <dbReference type="HAMAP-Rule" id="MF_00021"/>
    </source>
</evidence>
<dbReference type="GO" id="GO:0140741">
    <property type="term" value="F:tRNA-uracil-4 sulfurtransferase activity"/>
    <property type="evidence" value="ECO:0007669"/>
    <property type="project" value="UniProtKB-EC"/>
</dbReference>
<dbReference type="InterPro" id="IPR020536">
    <property type="entry name" value="ThiI_AANH"/>
</dbReference>
<dbReference type="PANTHER" id="PTHR43209:SF1">
    <property type="entry name" value="TRNA SULFURTRANSFERASE"/>
    <property type="match status" value="1"/>
</dbReference>
<evidence type="ECO:0000259" key="20">
    <source>
        <dbReference type="PROSITE" id="PS51165"/>
    </source>
</evidence>
<keyword evidence="5 19" id="KW-0808">Transferase</keyword>
<dbReference type="InterPro" id="IPR004114">
    <property type="entry name" value="THUMP_dom"/>
</dbReference>
<protein>
    <recommendedName>
        <fullName evidence="15 19">Probable tRNA sulfurtransferase</fullName>
        <ecNumber evidence="14 19">2.8.1.4</ecNumber>
    </recommendedName>
    <alternativeName>
        <fullName evidence="16 19">Sulfur carrier protein ThiS sulfurtransferase</fullName>
    </alternativeName>
    <alternativeName>
        <fullName evidence="17 19">Thiamine biosynthesis protein ThiI</fullName>
    </alternativeName>
    <alternativeName>
        <fullName evidence="18 19">tRNA 4-thiouridine synthase</fullName>
    </alternativeName>
</protein>
<evidence type="ECO:0000256" key="6">
    <source>
        <dbReference type="ARBA" id="ARBA00022741"/>
    </source>
</evidence>
<dbReference type="GO" id="GO:0009229">
    <property type="term" value="P:thiamine diphosphate biosynthetic process"/>
    <property type="evidence" value="ECO:0007669"/>
    <property type="project" value="UniProtKB-UniRule"/>
</dbReference>
<proteinExistence type="inferred from homology"/>
<dbReference type="GO" id="GO:0009228">
    <property type="term" value="P:thiamine biosynthetic process"/>
    <property type="evidence" value="ECO:0007669"/>
    <property type="project" value="UniProtKB-KW"/>
</dbReference>
<dbReference type="InterPro" id="IPR049961">
    <property type="entry name" value="ThiI_N"/>
</dbReference>